<evidence type="ECO:0000313" key="6">
    <source>
        <dbReference type="EMBL" id="SDX07935.1"/>
    </source>
</evidence>
<dbReference type="FunFam" id="1.10.10.10:FF:000001">
    <property type="entry name" value="LysR family transcriptional regulator"/>
    <property type="match status" value="1"/>
</dbReference>
<dbReference type="InterPro" id="IPR036388">
    <property type="entry name" value="WH-like_DNA-bd_sf"/>
</dbReference>
<dbReference type="PANTHER" id="PTHR30419:SF28">
    <property type="entry name" value="HTH-TYPE TRANSCRIPTIONAL REGULATOR BSDA"/>
    <property type="match status" value="1"/>
</dbReference>
<dbReference type="SUPFAM" id="SSF46785">
    <property type="entry name" value="Winged helix' DNA-binding domain"/>
    <property type="match status" value="1"/>
</dbReference>
<dbReference type="AlphaFoldDB" id="A0A1H2YSF7"/>
<dbReference type="GO" id="GO:0003677">
    <property type="term" value="F:DNA binding"/>
    <property type="evidence" value="ECO:0007669"/>
    <property type="project" value="UniProtKB-KW"/>
</dbReference>
<dbReference type="Proteomes" id="UP000182379">
    <property type="component" value="Unassembled WGS sequence"/>
</dbReference>
<dbReference type="InterPro" id="IPR036390">
    <property type="entry name" value="WH_DNA-bd_sf"/>
</dbReference>
<dbReference type="GO" id="GO:0005829">
    <property type="term" value="C:cytosol"/>
    <property type="evidence" value="ECO:0007669"/>
    <property type="project" value="TreeGrafter"/>
</dbReference>
<reference evidence="6 7" key="1">
    <citation type="submission" date="2016-10" db="EMBL/GenBank/DDBJ databases">
        <authorList>
            <person name="Varghese N."/>
            <person name="Submissions S."/>
        </authorList>
    </citation>
    <scope>NUCLEOTIDE SEQUENCE [LARGE SCALE GENOMIC DNA]</scope>
    <source>
        <strain evidence="6 7">WCC6</strain>
    </source>
</reference>
<evidence type="ECO:0000256" key="1">
    <source>
        <dbReference type="ARBA" id="ARBA00009437"/>
    </source>
</evidence>
<dbReference type="CDD" id="cd05466">
    <property type="entry name" value="PBP2_LTTR_substrate"/>
    <property type="match status" value="1"/>
</dbReference>
<comment type="similarity">
    <text evidence="1">Belongs to the LysR transcriptional regulatory family.</text>
</comment>
<dbReference type="Pfam" id="PF03466">
    <property type="entry name" value="LysR_substrate"/>
    <property type="match status" value="1"/>
</dbReference>
<dbReference type="InterPro" id="IPR000847">
    <property type="entry name" value="LysR_HTH_N"/>
</dbReference>
<dbReference type="GO" id="GO:0003700">
    <property type="term" value="F:DNA-binding transcription factor activity"/>
    <property type="evidence" value="ECO:0007669"/>
    <property type="project" value="InterPro"/>
</dbReference>
<dbReference type="Gene3D" id="1.10.10.10">
    <property type="entry name" value="Winged helix-like DNA-binding domain superfamily/Winged helix DNA-binding domain"/>
    <property type="match status" value="1"/>
</dbReference>
<evidence type="ECO:0000259" key="5">
    <source>
        <dbReference type="PROSITE" id="PS50931"/>
    </source>
</evidence>
<organism evidence="6 7">
    <name type="scientific">Acidaminococcus fermentans</name>
    <dbReference type="NCBI Taxonomy" id="905"/>
    <lineage>
        <taxon>Bacteria</taxon>
        <taxon>Bacillati</taxon>
        <taxon>Bacillota</taxon>
        <taxon>Negativicutes</taxon>
        <taxon>Acidaminococcales</taxon>
        <taxon>Acidaminococcaceae</taxon>
        <taxon>Acidaminococcus</taxon>
    </lineage>
</organism>
<keyword evidence="3 6" id="KW-0238">DNA-binding</keyword>
<keyword evidence="2" id="KW-0805">Transcription regulation</keyword>
<dbReference type="InterPro" id="IPR005119">
    <property type="entry name" value="LysR_subst-bd"/>
</dbReference>
<gene>
    <name evidence="6" type="ORF">SAMN05216495_11240</name>
</gene>
<dbReference type="InterPro" id="IPR050950">
    <property type="entry name" value="HTH-type_LysR_regulators"/>
</dbReference>
<dbReference type="RefSeq" id="WP_074706926.1">
    <property type="nucleotide sequence ID" value="NZ_FNOP01000012.1"/>
</dbReference>
<evidence type="ECO:0000313" key="7">
    <source>
        <dbReference type="Proteomes" id="UP000182379"/>
    </source>
</evidence>
<evidence type="ECO:0000256" key="2">
    <source>
        <dbReference type="ARBA" id="ARBA00023015"/>
    </source>
</evidence>
<dbReference type="PANTHER" id="PTHR30419">
    <property type="entry name" value="HTH-TYPE TRANSCRIPTIONAL REGULATOR YBHD"/>
    <property type="match status" value="1"/>
</dbReference>
<protein>
    <submittedName>
        <fullName evidence="6">DNA-binding transcriptional regulator, LysR family</fullName>
    </submittedName>
</protein>
<proteinExistence type="inferred from homology"/>
<accession>A0A1H2YSF7</accession>
<feature type="domain" description="HTH lysR-type" evidence="5">
    <location>
        <begin position="1"/>
        <end position="58"/>
    </location>
</feature>
<comment type="caution">
    <text evidence="6">The sequence shown here is derived from an EMBL/GenBank/DDBJ whole genome shotgun (WGS) entry which is preliminary data.</text>
</comment>
<evidence type="ECO:0000256" key="4">
    <source>
        <dbReference type="ARBA" id="ARBA00023163"/>
    </source>
</evidence>
<dbReference type="Gene3D" id="3.40.190.290">
    <property type="match status" value="1"/>
</dbReference>
<dbReference type="Pfam" id="PF00126">
    <property type="entry name" value="HTH_1"/>
    <property type="match status" value="1"/>
</dbReference>
<sequence length="308" mass="35039">MDFREFQYVVTIADCCSITDAAKQLYISQPSLSYALAKIEKEIGLKLFDRSKQPLVLTDAGQYYVTVARQFLRDKSNFQNHLADLKNGANGSISLGIPAERSGYMLPPVLPQFRRKFPSSSFYIQEASTTELFSLLRNNKVSFIVVPCNEEDLPAHLKAEFIYPEDLILVAGKDALSPDMFLNQEQRIVDLKKFADMPFIRIKKAHSVHAKVNRLFQKANITPNILLEEESSISAAQLAAGGLGFTIVPGRARAILGKDWQDYCYRCTPQPIHWEVNAIYKENTYLNKAERYLIELLKEHFGNHQKKD</sequence>
<evidence type="ECO:0000256" key="3">
    <source>
        <dbReference type="ARBA" id="ARBA00023125"/>
    </source>
</evidence>
<name>A0A1H2YSF7_ACIFE</name>
<keyword evidence="4" id="KW-0804">Transcription</keyword>
<dbReference type="PRINTS" id="PR00039">
    <property type="entry name" value="HTHLYSR"/>
</dbReference>
<dbReference type="PROSITE" id="PS50931">
    <property type="entry name" value="HTH_LYSR"/>
    <property type="match status" value="1"/>
</dbReference>
<dbReference type="EMBL" id="FNOP01000012">
    <property type="protein sequence ID" value="SDX07935.1"/>
    <property type="molecule type" value="Genomic_DNA"/>
</dbReference>
<dbReference type="SUPFAM" id="SSF53850">
    <property type="entry name" value="Periplasmic binding protein-like II"/>
    <property type="match status" value="1"/>
</dbReference>